<dbReference type="AlphaFoldDB" id="A0A8B6F0M5"/>
<evidence type="ECO:0000256" key="1">
    <source>
        <dbReference type="ARBA" id="ARBA00009275"/>
    </source>
</evidence>
<dbReference type="InterPro" id="IPR032466">
    <property type="entry name" value="Metal_Hydrolase"/>
</dbReference>
<dbReference type="OrthoDB" id="6073509at2759"/>
<protein>
    <recommendedName>
        <fullName evidence="4">TatD</fullName>
    </recommendedName>
</protein>
<dbReference type="Gene3D" id="3.20.20.140">
    <property type="entry name" value="Metal-dependent hydrolases"/>
    <property type="match status" value="1"/>
</dbReference>
<dbReference type="SUPFAM" id="SSF51556">
    <property type="entry name" value="Metallo-dependent hydrolases"/>
    <property type="match status" value="1"/>
</dbReference>
<dbReference type="InterPro" id="IPR001130">
    <property type="entry name" value="TatD-like"/>
</dbReference>
<dbReference type="Pfam" id="PF01026">
    <property type="entry name" value="TatD_DNase"/>
    <property type="match status" value="1"/>
</dbReference>
<proteinExistence type="inferred from homology"/>
<comment type="similarity">
    <text evidence="1">Belongs to the metallo-dependent hydrolases superfamily. TatD-type hydrolase family.</text>
</comment>
<comment type="caution">
    <text evidence="2">The sequence shown here is derived from an EMBL/GenBank/DDBJ whole genome shotgun (WGS) entry which is preliminary data.</text>
</comment>
<evidence type="ECO:0008006" key="4">
    <source>
        <dbReference type="Google" id="ProtNLM"/>
    </source>
</evidence>
<keyword evidence="3" id="KW-1185">Reference proteome</keyword>
<dbReference type="PANTHER" id="PTHR46363:SF1">
    <property type="entry name" value="DEOXYRIBONUCLEASE TATDN2-RELATED"/>
    <property type="match status" value="1"/>
</dbReference>
<sequence>MEAFDCHFHIDLPQNLHTYNLWKSIEQQQQKNLHNVKHDSSEINTVSSIKPCDHIKWHKNTSADSKPYSIARFDNDFGINQHVLEKETFLRWIDWNSNLKTSKTECETEKWELWSEHVNTPELTIQQEVFCPPGIVCLCDPNFYPTIIPDNLKWKIAIGIHPTKATFITKEKFSVLKRLFRNKNVCALGEIGLDRRQHRLTWVEQEIIFQRMLGLSQTYKFKVLKPIIINVHGTEDDLCSKKAYTDVLYIVKLWCKKKQKIHLCNFHGTADIVYNWIKAFPNTYFSFLNNIKDFTFDQLRAVEVVPLDRLLLQSYYAEEQNEQRVISLADNADRLSHIREEELCVILEKTFENGKHLFSL</sequence>
<organism evidence="2 3">
    <name type="scientific">Mytilus galloprovincialis</name>
    <name type="common">Mediterranean mussel</name>
    <dbReference type="NCBI Taxonomy" id="29158"/>
    <lineage>
        <taxon>Eukaryota</taxon>
        <taxon>Metazoa</taxon>
        <taxon>Spiralia</taxon>
        <taxon>Lophotrochozoa</taxon>
        <taxon>Mollusca</taxon>
        <taxon>Bivalvia</taxon>
        <taxon>Autobranchia</taxon>
        <taxon>Pteriomorphia</taxon>
        <taxon>Mytilida</taxon>
        <taxon>Mytiloidea</taxon>
        <taxon>Mytilidae</taxon>
        <taxon>Mytilinae</taxon>
        <taxon>Mytilus</taxon>
    </lineage>
</organism>
<dbReference type="PANTHER" id="PTHR46363">
    <property type="entry name" value="DEOXYRIBONUCLEASE TATDN2-RELATED"/>
    <property type="match status" value="1"/>
</dbReference>
<dbReference type="GO" id="GO:0016788">
    <property type="term" value="F:hydrolase activity, acting on ester bonds"/>
    <property type="evidence" value="ECO:0007669"/>
    <property type="project" value="InterPro"/>
</dbReference>
<name>A0A8B6F0M5_MYTGA</name>
<evidence type="ECO:0000313" key="2">
    <source>
        <dbReference type="EMBL" id="VDI41241.1"/>
    </source>
</evidence>
<gene>
    <name evidence="2" type="ORF">MGAL_10B011641</name>
</gene>
<dbReference type="EMBL" id="UYJE01005873">
    <property type="protein sequence ID" value="VDI41241.1"/>
    <property type="molecule type" value="Genomic_DNA"/>
</dbReference>
<evidence type="ECO:0000313" key="3">
    <source>
        <dbReference type="Proteomes" id="UP000596742"/>
    </source>
</evidence>
<dbReference type="Proteomes" id="UP000596742">
    <property type="component" value="Unassembled WGS sequence"/>
</dbReference>
<reference evidence="2" key="1">
    <citation type="submission" date="2018-11" db="EMBL/GenBank/DDBJ databases">
        <authorList>
            <person name="Alioto T."/>
            <person name="Alioto T."/>
        </authorList>
    </citation>
    <scope>NUCLEOTIDE SEQUENCE</scope>
</reference>
<accession>A0A8B6F0M5</accession>